<proteinExistence type="predicted"/>
<feature type="compositionally biased region" description="Basic residues" evidence="1">
    <location>
        <begin position="357"/>
        <end position="366"/>
    </location>
</feature>
<dbReference type="Proteomes" id="UP000887013">
    <property type="component" value="Unassembled WGS sequence"/>
</dbReference>
<evidence type="ECO:0000313" key="3">
    <source>
        <dbReference type="Proteomes" id="UP000887013"/>
    </source>
</evidence>
<protein>
    <submittedName>
        <fullName evidence="2">Uncharacterized protein</fullName>
    </submittedName>
</protein>
<dbReference type="OrthoDB" id="6445453at2759"/>
<accession>A0A8X6T033</accession>
<feature type="compositionally biased region" description="Basic and acidic residues" evidence="1">
    <location>
        <begin position="322"/>
        <end position="350"/>
    </location>
</feature>
<sequence>MNLINHKFKNTRLVNKSKKGIENEISNDSQKKAIVEALAISEITIYKRMAPLQKLVNVANSCVKSFHGDGERKCKDSSILDFKPCNRPVIKTSEKPHDLQVEIEVYMPIVNVERNRLIPPKYDRPIFRWNGDKITKSHIPKTSTVVNNKSELALFNSKSSLALVNNKSKRKSKKRGGKLLIIDMTNGQNDISKLSQAYMQQKINAETSKKSVHFRSNNVQKKECKNLNASVEVTDSNEIVTENLKCPLKERSTKRVPKIKKIKSNIAESDLKSAVEILQAGGEKVPSSLIFKHDNNFSINHNLKANDQVINLESQSKTYEANVKKSERRFRDNSLPEGEIQRNRAQKSEPRFPNNSLKKRVHRNRTQKSERRSESNSLPKEILQLNGAQKIEQRYQNNSVPKVDMQLNRAQKSKVRTHYFPLETRRTFPKTHKESCVGKNSGKKELQTVVRHNLDGNKMTPKEWRQRVKQQQLIRRAMRGKLSQHKVSGSTRVLVQGEK</sequence>
<reference evidence="2" key="1">
    <citation type="submission" date="2020-08" db="EMBL/GenBank/DDBJ databases">
        <title>Multicomponent nature underlies the extraordinary mechanical properties of spider dragline silk.</title>
        <authorList>
            <person name="Kono N."/>
            <person name="Nakamura H."/>
            <person name="Mori M."/>
            <person name="Yoshida Y."/>
            <person name="Ohtoshi R."/>
            <person name="Malay A.D."/>
            <person name="Moran D.A.P."/>
            <person name="Tomita M."/>
            <person name="Numata K."/>
            <person name="Arakawa K."/>
        </authorList>
    </citation>
    <scope>NUCLEOTIDE SEQUENCE</scope>
</reference>
<feature type="region of interest" description="Disordered" evidence="1">
    <location>
        <begin position="321"/>
        <end position="381"/>
    </location>
</feature>
<dbReference type="EMBL" id="BMAW01000990">
    <property type="protein sequence ID" value="GFS71892.1"/>
    <property type="molecule type" value="Genomic_DNA"/>
</dbReference>
<gene>
    <name evidence="2" type="ORF">NPIL_108861</name>
</gene>
<name>A0A8X6T033_NEPPI</name>
<evidence type="ECO:0000313" key="2">
    <source>
        <dbReference type="EMBL" id="GFS71892.1"/>
    </source>
</evidence>
<dbReference type="AlphaFoldDB" id="A0A8X6T033"/>
<evidence type="ECO:0000256" key="1">
    <source>
        <dbReference type="SAM" id="MobiDB-lite"/>
    </source>
</evidence>
<comment type="caution">
    <text evidence="2">The sequence shown here is derived from an EMBL/GenBank/DDBJ whole genome shotgun (WGS) entry which is preliminary data.</text>
</comment>
<organism evidence="2 3">
    <name type="scientific">Nephila pilipes</name>
    <name type="common">Giant wood spider</name>
    <name type="synonym">Nephila maculata</name>
    <dbReference type="NCBI Taxonomy" id="299642"/>
    <lineage>
        <taxon>Eukaryota</taxon>
        <taxon>Metazoa</taxon>
        <taxon>Ecdysozoa</taxon>
        <taxon>Arthropoda</taxon>
        <taxon>Chelicerata</taxon>
        <taxon>Arachnida</taxon>
        <taxon>Araneae</taxon>
        <taxon>Araneomorphae</taxon>
        <taxon>Entelegynae</taxon>
        <taxon>Araneoidea</taxon>
        <taxon>Nephilidae</taxon>
        <taxon>Nephila</taxon>
    </lineage>
</organism>
<keyword evidence="3" id="KW-1185">Reference proteome</keyword>